<sequence>MLRKVLFSLALSTIFLPASEIVEWDFALSSGRDSPKATFTAVENRPNASVPHAYACGFFQESLTLPGMPNGLKSESEFDGVVARFSPDLTAGGWKATWTAQAHSKGDVIFNDLVLGEDTNLIYVAGSYREEVFFGDNTGVYLPNPGNGNIEGFVAKLHLLSGTWLDVYPMGDVIPQSVAIDSADSFYITGPGKLAIKFDDEGNYIWDVGAQGDTIEHHHIATRPAPNGEAFSYVLSTRLSSGDGRDVWLSALAPDGSPIWEKITASPSHDLAGGLGVSKQGYISFSVASSNQNIAYEGKRLAEPSNTNAQEVYVVRLRPDSSLVWSTRAAVADRSVSKMLSTDLAHDPRGNVHLAVNFEGPFTFEGRTRDGKGETGILSVGDGGVPYHFLESQGDAYATGRGVAAYSREEQVLVGDYQGNSDITFGYHTLPGDPGRLFAAFTKKIPGQSCFIVRQPENDNTPPAQFLANLKAVLQSEPGVTPQISTPAEIYREFNYPNVAIGPTGASLGVVGYAAFISLQDIDALESSGLYLVEEDFELFRSGTTSPAPYNLAKLNDSSASPPYSYSFPEMCQAVRFYLIDTAISDPGGNYFASNSKLTILDPVDGGYGELIRSDSDTAGIVTSEHGTNLLSLVVGPDEGVAPDTPITTKVYDIYPTLGTARASSLIDAILLALEDRLSIANELTPAVMLIASNTISPTSPEELPALEIALQACCDAQFPVVMSAGNNGALAADYAPAQFANRPCIICTGGSTEAGAFSGMSNSGAELKLVAPGENLTVATEFGGAKSTTLFSGTSGSAALAAGALLQFQSSNPWLRGSDLVNSFIAHCVHADTINHGTLNYKQVAASAARPPCVTGYLHWTSWFDLLDTSYEGNDDGDLYNNLQEYVFDFDPTEADHYPHGFGIDGYSPPMLEMGFPIAWWLWDTTATGPTYLLHDGATKLTVTSSTDLENFPPASVTLTPGVGCDFQSYLSFTIDTSLAAEKFFRIELKGM</sequence>
<evidence type="ECO:0000256" key="1">
    <source>
        <dbReference type="ARBA" id="ARBA00011073"/>
    </source>
</evidence>
<organism evidence="6 7">
    <name type="scientific">Roseibacillus persicicus</name>
    <dbReference type="NCBI Taxonomy" id="454148"/>
    <lineage>
        <taxon>Bacteria</taxon>
        <taxon>Pseudomonadati</taxon>
        <taxon>Verrucomicrobiota</taxon>
        <taxon>Verrucomicrobiia</taxon>
        <taxon>Verrucomicrobiales</taxon>
        <taxon>Verrucomicrobiaceae</taxon>
        <taxon>Roseibacillus</taxon>
    </lineage>
</organism>
<evidence type="ECO:0000313" key="7">
    <source>
        <dbReference type="Proteomes" id="UP000644507"/>
    </source>
</evidence>
<accession>A0A918TGF2</accession>
<dbReference type="Gene3D" id="3.40.50.200">
    <property type="entry name" value="Peptidase S8/S53 domain"/>
    <property type="match status" value="1"/>
</dbReference>
<keyword evidence="7" id="KW-1185">Reference proteome</keyword>
<dbReference type="GO" id="GO:0006508">
    <property type="term" value="P:proteolysis"/>
    <property type="evidence" value="ECO:0007669"/>
    <property type="project" value="UniProtKB-KW"/>
</dbReference>
<dbReference type="PANTHER" id="PTHR43806">
    <property type="entry name" value="PEPTIDASE S8"/>
    <property type="match status" value="1"/>
</dbReference>
<evidence type="ECO:0000313" key="6">
    <source>
        <dbReference type="EMBL" id="GHC45001.1"/>
    </source>
</evidence>
<dbReference type="Proteomes" id="UP000644507">
    <property type="component" value="Unassembled WGS sequence"/>
</dbReference>
<reference evidence="6" key="1">
    <citation type="journal article" date="2014" name="Int. J. Syst. Evol. Microbiol.">
        <title>Complete genome sequence of Corynebacterium casei LMG S-19264T (=DSM 44701T), isolated from a smear-ripened cheese.</title>
        <authorList>
            <consortium name="US DOE Joint Genome Institute (JGI-PGF)"/>
            <person name="Walter F."/>
            <person name="Albersmeier A."/>
            <person name="Kalinowski J."/>
            <person name="Ruckert C."/>
        </authorList>
    </citation>
    <scope>NUCLEOTIDE SEQUENCE</scope>
    <source>
        <strain evidence="6">KCTC 12988</strain>
    </source>
</reference>
<evidence type="ECO:0000259" key="5">
    <source>
        <dbReference type="Pfam" id="PF00082"/>
    </source>
</evidence>
<dbReference type="GO" id="GO:0004252">
    <property type="term" value="F:serine-type endopeptidase activity"/>
    <property type="evidence" value="ECO:0007669"/>
    <property type="project" value="InterPro"/>
</dbReference>
<keyword evidence="4" id="KW-0720">Serine protease</keyword>
<evidence type="ECO:0000256" key="4">
    <source>
        <dbReference type="ARBA" id="ARBA00022825"/>
    </source>
</evidence>
<name>A0A918TGF2_9BACT</name>
<dbReference type="RefSeq" id="WP_189567535.1">
    <property type="nucleotide sequence ID" value="NZ_BMXI01000002.1"/>
</dbReference>
<evidence type="ECO:0000256" key="2">
    <source>
        <dbReference type="ARBA" id="ARBA00022670"/>
    </source>
</evidence>
<dbReference type="EMBL" id="BMXI01000002">
    <property type="protein sequence ID" value="GHC45001.1"/>
    <property type="molecule type" value="Genomic_DNA"/>
</dbReference>
<dbReference type="InterPro" id="IPR000209">
    <property type="entry name" value="Peptidase_S8/S53_dom"/>
</dbReference>
<dbReference type="Pfam" id="PF00082">
    <property type="entry name" value="Peptidase_S8"/>
    <property type="match status" value="1"/>
</dbReference>
<keyword evidence="2" id="KW-0645">Protease</keyword>
<dbReference type="SUPFAM" id="SSF52743">
    <property type="entry name" value="Subtilisin-like"/>
    <property type="match status" value="1"/>
</dbReference>
<gene>
    <name evidence="6" type="ORF">GCM10007100_07920</name>
</gene>
<dbReference type="PANTHER" id="PTHR43806:SF11">
    <property type="entry name" value="CEREVISIN-RELATED"/>
    <property type="match status" value="1"/>
</dbReference>
<comment type="similarity">
    <text evidence="1">Belongs to the peptidase S8 family.</text>
</comment>
<dbReference type="AlphaFoldDB" id="A0A918TGF2"/>
<reference evidence="6" key="2">
    <citation type="submission" date="2020-09" db="EMBL/GenBank/DDBJ databases">
        <authorList>
            <person name="Sun Q."/>
            <person name="Kim S."/>
        </authorList>
    </citation>
    <scope>NUCLEOTIDE SEQUENCE</scope>
    <source>
        <strain evidence="6">KCTC 12988</strain>
    </source>
</reference>
<keyword evidence="3" id="KW-0378">Hydrolase</keyword>
<feature type="domain" description="Peptidase S8/S53" evidence="5">
    <location>
        <begin position="698"/>
        <end position="820"/>
    </location>
</feature>
<comment type="caution">
    <text evidence="6">The sequence shown here is derived from an EMBL/GenBank/DDBJ whole genome shotgun (WGS) entry which is preliminary data.</text>
</comment>
<dbReference type="InterPro" id="IPR036852">
    <property type="entry name" value="Peptidase_S8/S53_dom_sf"/>
</dbReference>
<evidence type="ECO:0000256" key="3">
    <source>
        <dbReference type="ARBA" id="ARBA00022801"/>
    </source>
</evidence>
<dbReference type="InterPro" id="IPR050131">
    <property type="entry name" value="Peptidase_S8_subtilisin-like"/>
</dbReference>
<dbReference type="GO" id="GO:0005615">
    <property type="term" value="C:extracellular space"/>
    <property type="evidence" value="ECO:0007669"/>
    <property type="project" value="TreeGrafter"/>
</dbReference>
<proteinExistence type="inferred from homology"/>
<protein>
    <recommendedName>
        <fullName evidence="5">Peptidase S8/S53 domain-containing protein</fullName>
    </recommendedName>
</protein>